<dbReference type="Proteomes" id="UP001295469">
    <property type="component" value="Chromosome A09"/>
</dbReference>
<protein>
    <submittedName>
        <fullName evidence="1">(rape) hypothetical protein</fullName>
    </submittedName>
    <submittedName>
        <fullName evidence="2">BnaA09g11270D protein</fullName>
    </submittedName>
</protein>
<reference evidence="2 3" key="1">
    <citation type="journal article" date="2014" name="Science">
        <title>Plant genetics. Early allopolyploid evolution in the post-Neolithic Brassica napus oilseed genome.</title>
        <authorList>
            <person name="Chalhoub B."/>
            <person name="Denoeud F."/>
            <person name="Liu S."/>
            <person name="Parkin I.A."/>
            <person name="Tang H."/>
            <person name="Wang X."/>
            <person name="Chiquet J."/>
            <person name="Belcram H."/>
            <person name="Tong C."/>
            <person name="Samans B."/>
            <person name="Correa M."/>
            <person name="Da Silva C."/>
            <person name="Just J."/>
            <person name="Falentin C."/>
            <person name="Koh C.S."/>
            <person name="Le Clainche I."/>
            <person name="Bernard M."/>
            <person name="Bento P."/>
            <person name="Noel B."/>
            <person name="Labadie K."/>
            <person name="Alberti A."/>
            <person name="Charles M."/>
            <person name="Arnaud D."/>
            <person name="Guo H."/>
            <person name="Daviaud C."/>
            <person name="Alamery S."/>
            <person name="Jabbari K."/>
            <person name="Zhao M."/>
            <person name="Edger P.P."/>
            <person name="Chelaifa H."/>
            <person name="Tack D."/>
            <person name="Lassalle G."/>
            <person name="Mestiri I."/>
            <person name="Schnel N."/>
            <person name="Le Paslier M.C."/>
            <person name="Fan G."/>
            <person name="Renault V."/>
            <person name="Bayer P.E."/>
            <person name="Golicz A.A."/>
            <person name="Manoli S."/>
            <person name="Lee T.H."/>
            <person name="Thi V.H."/>
            <person name="Chalabi S."/>
            <person name="Hu Q."/>
            <person name="Fan C."/>
            <person name="Tollenaere R."/>
            <person name="Lu Y."/>
            <person name="Battail C."/>
            <person name="Shen J."/>
            <person name="Sidebottom C.H."/>
            <person name="Wang X."/>
            <person name="Canaguier A."/>
            <person name="Chauveau A."/>
            <person name="Berard A."/>
            <person name="Deniot G."/>
            <person name="Guan M."/>
            <person name="Liu Z."/>
            <person name="Sun F."/>
            <person name="Lim Y.P."/>
            <person name="Lyons E."/>
            <person name="Town C.D."/>
            <person name="Bancroft I."/>
            <person name="Wang X."/>
            <person name="Meng J."/>
            <person name="Ma J."/>
            <person name="Pires J.C."/>
            <person name="King G.J."/>
            <person name="Brunel D."/>
            <person name="Delourme R."/>
            <person name="Renard M."/>
            <person name="Aury J.M."/>
            <person name="Adams K.L."/>
            <person name="Batley J."/>
            <person name="Snowdon R.J."/>
            <person name="Tost J."/>
            <person name="Edwards D."/>
            <person name="Zhou Y."/>
            <person name="Hua W."/>
            <person name="Sharpe A.G."/>
            <person name="Paterson A.H."/>
            <person name="Guan C."/>
            <person name="Wincker P."/>
        </authorList>
    </citation>
    <scope>NUCLEOTIDE SEQUENCE [LARGE SCALE GENOMIC DNA]</scope>
    <source>
        <strain evidence="3">cv. Darmor-bzh</strain>
    </source>
</reference>
<reference evidence="2" key="2">
    <citation type="submission" date="2014-06" db="EMBL/GenBank/DDBJ databases">
        <authorList>
            <person name="Genoscope - CEA"/>
        </authorList>
    </citation>
    <scope>NUCLEOTIDE SEQUENCE</scope>
</reference>
<dbReference type="AlphaFoldDB" id="A0A078H759"/>
<evidence type="ECO:0000313" key="3">
    <source>
        <dbReference type="Proteomes" id="UP000028999"/>
    </source>
</evidence>
<keyword evidence="3" id="KW-1185">Reference proteome</keyword>
<gene>
    <name evidence="2" type="primary">BnaA09g11270D</name>
    <name evidence="1" type="ORF">DARMORV10_A09P14000.1</name>
    <name evidence="2" type="ORF">GSBRNA2T00056447001</name>
</gene>
<dbReference type="OMA" id="IWEALLW"/>
<organism evidence="2 3">
    <name type="scientific">Brassica napus</name>
    <name type="common">Rape</name>
    <dbReference type="NCBI Taxonomy" id="3708"/>
    <lineage>
        <taxon>Eukaryota</taxon>
        <taxon>Viridiplantae</taxon>
        <taxon>Streptophyta</taxon>
        <taxon>Embryophyta</taxon>
        <taxon>Tracheophyta</taxon>
        <taxon>Spermatophyta</taxon>
        <taxon>Magnoliopsida</taxon>
        <taxon>eudicotyledons</taxon>
        <taxon>Gunneridae</taxon>
        <taxon>Pentapetalae</taxon>
        <taxon>rosids</taxon>
        <taxon>malvids</taxon>
        <taxon>Brassicales</taxon>
        <taxon>Brassicaceae</taxon>
        <taxon>Brassiceae</taxon>
        <taxon>Brassica</taxon>
    </lineage>
</organism>
<evidence type="ECO:0000313" key="2">
    <source>
        <dbReference type="EMBL" id="CDY34385.1"/>
    </source>
</evidence>
<dbReference type="Gramene" id="CDY34385">
    <property type="protein sequence ID" value="CDY34385"/>
    <property type="gene ID" value="GSBRNA2T00056447001"/>
</dbReference>
<dbReference type="PaxDb" id="3708-A0A078H759"/>
<accession>A0A078H759</accession>
<sequence length="85" mass="9041">MGSVAEAFDLVSDLVFGSGYPPFPWLPCFGGACLRVRQSSSRLASSVAQVQIWEALLWVLRCGRVRGGLLSVLSTTTLVLGGVAR</sequence>
<evidence type="ECO:0000313" key="1">
    <source>
        <dbReference type="EMBL" id="CAF2039199.1"/>
    </source>
</evidence>
<reference evidence="1" key="3">
    <citation type="submission" date="2021-01" db="EMBL/GenBank/DDBJ databases">
        <authorList>
            <consortium name="Genoscope - CEA"/>
            <person name="William W."/>
        </authorList>
    </citation>
    <scope>NUCLEOTIDE SEQUENCE</scope>
</reference>
<dbReference type="EMBL" id="LK032333">
    <property type="protein sequence ID" value="CDY34385.1"/>
    <property type="molecule type" value="Genomic_DNA"/>
</dbReference>
<name>A0A078H759_BRANA</name>
<dbReference type="EMBL" id="HG994363">
    <property type="protein sequence ID" value="CAF2039199.1"/>
    <property type="molecule type" value="Genomic_DNA"/>
</dbReference>
<dbReference type="Proteomes" id="UP000028999">
    <property type="component" value="Unassembled WGS sequence"/>
</dbReference>
<proteinExistence type="predicted"/>